<sequence>MAVSKITIIFVISMVALVSAGGFGKEHVHIKIHVPYQTHDHHHHHVEKVAVPVVKHVPVYKTVHVPVHVPVHVHHEPKHEEVHVEEHHLETSHGEGLSSYASGSDGWQGSHGLASHGWDK</sequence>
<organism evidence="4 5">
    <name type="scientific">Lutzomyia longipalpis</name>
    <name type="common">Sand fly</name>
    <dbReference type="NCBI Taxonomy" id="7200"/>
    <lineage>
        <taxon>Eukaryota</taxon>
        <taxon>Metazoa</taxon>
        <taxon>Ecdysozoa</taxon>
        <taxon>Arthropoda</taxon>
        <taxon>Hexapoda</taxon>
        <taxon>Insecta</taxon>
        <taxon>Pterygota</taxon>
        <taxon>Neoptera</taxon>
        <taxon>Endopterygota</taxon>
        <taxon>Diptera</taxon>
        <taxon>Nematocera</taxon>
        <taxon>Psychodoidea</taxon>
        <taxon>Psychodidae</taxon>
        <taxon>Lutzomyia</taxon>
        <taxon>Lutzomyia</taxon>
    </lineage>
</organism>
<reference evidence="4" key="3">
    <citation type="submission" date="2020-05" db="UniProtKB">
        <authorList>
            <consortium name="EnsemblMetazoa"/>
        </authorList>
    </citation>
    <scope>IDENTIFICATION</scope>
    <source>
        <strain evidence="4">Jacobina</strain>
    </source>
</reference>
<feature type="compositionally biased region" description="Basic and acidic residues" evidence="1">
    <location>
        <begin position="82"/>
        <end position="93"/>
    </location>
</feature>
<reference evidence="3" key="2">
    <citation type="journal article" date="2020" name="BMC">
        <title>Leishmania infection induces a limited differential gene expression in the sand fly midgut.</title>
        <authorList>
            <person name="Coutinho-Abreu I.V."/>
            <person name="Serafim T.D."/>
            <person name="Meneses C."/>
            <person name="Kamhawi S."/>
            <person name="Oliveira F."/>
            <person name="Valenzuela J.G."/>
        </authorList>
    </citation>
    <scope>NUCLEOTIDE SEQUENCE</scope>
    <source>
        <strain evidence="3">Jacobina</strain>
        <tissue evidence="3">Midgut</tissue>
    </source>
</reference>
<dbReference type="EnsemblMetazoa" id="LLOJ006915-RA">
    <property type="protein sequence ID" value="LLOJ006915-PA"/>
    <property type="gene ID" value="LLOJ006915"/>
</dbReference>
<reference evidence="5" key="1">
    <citation type="submission" date="2012-05" db="EMBL/GenBank/DDBJ databases">
        <title>Whole Genome Assembly of Lutzomyia longipalpis.</title>
        <authorList>
            <person name="Richards S."/>
            <person name="Qu C."/>
            <person name="Dillon R."/>
            <person name="Worley K."/>
            <person name="Scherer S."/>
            <person name="Batterton M."/>
            <person name="Taylor A."/>
            <person name="Hawes A."/>
            <person name="Hernandez B."/>
            <person name="Kovar C."/>
            <person name="Mandapat C."/>
            <person name="Pham C."/>
            <person name="Qu C."/>
            <person name="Jing C."/>
            <person name="Bess C."/>
            <person name="Bandaranaike D."/>
            <person name="Ngo D."/>
            <person name="Ongeri F."/>
            <person name="Arias F."/>
            <person name="Lara F."/>
            <person name="Weissenberger G."/>
            <person name="Kamau G."/>
            <person name="Han H."/>
            <person name="Shen H."/>
            <person name="Dinh H."/>
            <person name="Khalil I."/>
            <person name="Jones J."/>
            <person name="Shafer J."/>
            <person name="Jayaseelan J."/>
            <person name="Quiroz J."/>
            <person name="Blankenburg K."/>
            <person name="Nguyen L."/>
            <person name="Jackson L."/>
            <person name="Francisco L."/>
            <person name="Tang L.-Y."/>
            <person name="Pu L.-L."/>
            <person name="Perales L."/>
            <person name="Lorensuhewa L."/>
            <person name="Munidasa M."/>
            <person name="Coyle M."/>
            <person name="Taylor M."/>
            <person name="Puazo M."/>
            <person name="Firestine M."/>
            <person name="Scheel M."/>
            <person name="Javaid M."/>
            <person name="Wang M."/>
            <person name="Li M."/>
            <person name="Tabassum N."/>
            <person name="Saada N."/>
            <person name="Osuji N."/>
            <person name="Aqrawi P."/>
            <person name="Fu Q."/>
            <person name="Thornton R."/>
            <person name="Raj R."/>
            <person name="Goodspeed R."/>
            <person name="Mata R."/>
            <person name="Najjar R."/>
            <person name="Gubbala S."/>
            <person name="Lee S."/>
            <person name="Denson S."/>
            <person name="Patil S."/>
            <person name="Macmil S."/>
            <person name="Qi S."/>
            <person name="Matskevitch T."/>
            <person name="Palculict T."/>
            <person name="Mathew T."/>
            <person name="Vee V."/>
            <person name="Velamala V."/>
            <person name="Korchina V."/>
            <person name="Cai W."/>
            <person name="Liu W."/>
            <person name="Dai W."/>
            <person name="Zou X."/>
            <person name="Zhu Y."/>
            <person name="Zhang Y."/>
            <person name="Wu Y.-Q."/>
            <person name="Xin Y."/>
            <person name="Nazarath L."/>
            <person name="Kovar C."/>
            <person name="Han Y."/>
            <person name="Muzny D."/>
            <person name="Gibbs R."/>
        </authorList>
    </citation>
    <scope>NUCLEOTIDE SEQUENCE [LARGE SCALE GENOMIC DNA]</scope>
    <source>
        <strain evidence="5">Jacobina</strain>
    </source>
</reference>
<feature type="region of interest" description="Disordered" evidence="1">
    <location>
        <begin position="82"/>
        <end position="120"/>
    </location>
</feature>
<dbReference type="EMBL" id="AJWK01022704">
    <property type="status" value="NOT_ANNOTATED_CDS"/>
    <property type="molecule type" value="Genomic_DNA"/>
</dbReference>
<evidence type="ECO:0000256" key="2">
    <source>
        <dbReference type="SAM" id="SignalP"/>
    </source>
</evidence>
<dbReference type="VEuPathDB" id="VectorBase:LLONM1_011652"/>
<dbReference type="EMBL" id="GITU01001985">
    <property type="protein sequence ID" value="MBC1170688.1"/>
    <property type="molecule type" value="Transcribed_RNA"/>
</dbReference>
<evidence type="ECO:0000256" key="1">
    <source>
        <dbReference type="SAM" id="MobiDB-lite"/>
    </source>
</evidence>
<evidence type="ECO:0000313" key="3">
    <source>
        <dbReference type="EMBL" id="MBC1170688.1"/>
    </source>
</evidence>
<protein>
    <submittedName>
        <fullName evidence="3">Putative conserved secreted protein</fullName>
    </submittedName>
</protein>
<accession>A0A1B0CPW6</accession>
<evidence type="ECO:0000313" key="4">
    <source>
        <dbReference type="EnsemblMetazoa" id="LLOJ006915-PA"/>
    </source>
</evidence>
<feature type="signal peptide" evidence="2">
    <location>
        <begin position="1"/>
        <end position="20"/>
    </location>
</feature>
<proteinExistence type="predicted"/>
<dbReference type="EMBL" id="AJWK01022703">
    <property type="status" value="NOT_ANNOTATED_CDS"/>
    <property type="molecule type" value="Genomic_DNA"/>
</dbReference>
<feature type="chain" id="PRO_5044555418" evidence="2">
    <location>
        <begin position="21"/>
        <end position="120"/>
    </location>
</feature>
<dbReference type="Proteomes" id="UP000092461">
    <property type="component" value="Unassembled WGS sequence"/>
</dbReference>
<dbReference type="VEuPathDB" id="VectorBase:LLOJ006915"/>
<evidence type="ECO:0000313" key="5">
    <source>
        <dbReference type="Proteomes" id="UP000092461"/>
    </source>
</evidence>
<dbReference type="AlphaFoldDB" id="A0A1B0CPW6"/>
<keyword evidence="5" id="KW-1185">Reference proteome</keyword>
<keyword evidence="2" id="KW-0732">Signal</keyword>
<name>A0A1B0CPW6_LUTLO</name>